<feature type="transmembrane region" description="Helical" evidence="2">
    <location>
        <begin position="183"/>
        <end position="200"/>
    </location>
</feature>
<dbReference type="InterPro" id="IPR019286">
    <property type="entry name" value="DUF2339_TM"/>
</dbReference>
<name>A0A2S5T3C3_9BURK</name>
<feature type="transmembrane region" description="Helical" evidence="2">
    <location>
        <begin position="233"/>
        <end position="254"/>
    </location>
</feature>
<feature type="transmembrane region" description="Helical" evidence="2">
    <location>
        <begin position="339"/>
        <end position="356"/>
    </location>
</feature>
<gene>
    <name evidence="3" type="ORF">C1702_11885</name>
</gene>
<feature type="transmembrane region" description="Helical" evidence="2">
    <location>
        <begin position="775"/>
        <end position="795"/>
    </location>
</feature>
<feature type="transmembrane region" description="Helical" evidence="2">
    <location>
        <begin position="6"/>
        <end position="37"/>
    </location>
</feature>
<protein>
    <submittedName>
        <fullName evidence="3">Uncharacterized protein</fullName>
    </submittedName>
</protein>
<reference evidence="3 4" key="1">
    <citation type="submission" date="2018-02" db="EMBL/GenBank/DDBJ databases">
        <title>Reclassifiation of [Polyangium] brachysporum DSM 7029 as Guopingzhaonella breviflexa gen. nov., sp. nov., a member of the family Comamonadaceae.</title>
        <authorList>
            <person name="Tang B."/>
        </authorList>
    </citation>
    <scope>NUCLEOTIDE SEQUENCE [LARGE SCALE GENOMIC DNA]</scope>
    <source>
        <strain evidence="3 4">DSM 15344</strain>
    </source>
</reference>
<dbReference type="PANTHER" id="PTHR38434:SF1">
    <property type="entry name" value="BLL2549 PROTEIN"/>
    <property type="match status" value="1"/>
</dbReference>
<feature type="transmembrane region" description="Helical" evidence="2">
    <location>
        <begin position="546"/>
        <end position="563"/>
    </location>
</feature>
<feature type="transmembrane region" description="Helical" evidence="2">
    <location>
        <begin position="308"/>
        <end position="327"/>
    </location>
</feature>
<dbReference type="PIRSF" id="PIRSF035905">
    <property type="entry name" value="UCP035905_mp"/>
    <property type="match status" value="1"/>
</dbReference>
<feature type="transmembrane region" description="Helical" evidence="2">
    <location>
        <begin position="575"/>
        <end position="594"/>
    </location>
</feature>
<accession>A0A2S5T3C3</accession>
<feature type="transmembrane region" description="Helical" evidence="2">
    <location>
        <begin position="284"/>
        <end position="301"/>
    </location>
</feature>
<comment type="caution">
    <text evidence="3">The sequence shown here is derived from an EMBL/GenBank/DDBJ whole genome shotgun (WGS) entry which is preliminary data.</text>
</comment>
<evidence type="ECO:0000313" key="3">
    <source>
        <dbReference type="EMBL" id="PPE69398.1"/>
    </source>
</evidence>
<feature type="transmembrane region" description="Helical" evidence="2">
    <location>
        <begin position="424"/>
        <end position="443"/>
    </location>
</feature>
<keyword evidence="2" id="KW-0472">Membrane</keyword>
<dbReference type="PANTHER" id="PTHR38434">
    <property type="entry name" value="BLL2549 PROTEIN"/>
    <property type="match status" value="1"/>
</dbReference>
<sequence length="937" mass="100530">MAWIGFFIGLAVAWVCADIFGPEAGLVVLGALVGMLLARLYRRVGRLEAELAQLRAGALLAEVQSTPVPAPVAAPPAATAPAVPPSQAPGVKEGLAPAAAAVIPAPVPPGPAAAPPAPSPPAAASEVDEQSHRITASLGRSVLAWFRGGNAIVRIGVLILFLGVAFLLRYAAEHALLPVELRIAGVAAGGVVLAGLGWRLRERRRGYGLTLQGAGVGILYLTIFAAFRLYGLVPAGLAFALLVALSAVAALLAVAQQALPLAVLGFAGGFLAPVFASTGEGSHVALFGYFLVLNLAIAWIASRQAWKLLNLVGFFFTFSIATVWGLRSWQPEHFTTTEPFLVAHFLLYLYISVQYSRQLVTAPEARGLPYVDGGLLFGLPVVAFGLQAALVRDMPYALAISSAVLSAVYLLLGRWLWRRSGQQLRLLVEGLFALGVIFLLLVTPLALDARWTGAAWAAQGAGIVWVGLRQGRLWPAALGVLLQCIAAVVYWEHHVRPAEAVPFLNAALLSALLLGGSAWVTARLLRQQADAAGQDAPAWNRLPRPAWQALHGFMLAVGLLQLLAGWGEELEAADWPALALSVRLALLLLAFALLHEVLHRRLAWPELRLPARLLWGAAAAVSLIGMTGVLFSVSLQWQRYVHEAVWFEVLAVLACGLWLLRRLQGPTWLHRATGVEHGALAWYAMLHGAVLLYAATGTLIGRHQAWTALAPIVLPTAVAWWVLHRTAWAAWPADRHATALRRTVLLPWMGVLLLWTALVNRYAAAGMAPLPYVPLVNPVDLGHALALLYGVRLWMVCHGRQARWGKPLLVLALAAAFWWLNALLVRSLHHWAGTPMWDHGALRDDLVQMSLTILWTVTALVLMLVATRRAAPARARSVWVAGAVLLAAVVLKLFFVDLSHLGTLQRIVSFLGVGLLMLVIGYVAPLPPAAPSREPQA</sequence>
<dbReference type="Pfam" id="PF10101">
    <property type="entry name" value="DUF2339"/>
    <property type="match status" value="1"/>
</dbReference>
<feature type="transmembrane region" description="Helical" evidence="2">
    <location>
        <begin position="907"/>
        <end position="924"/>
    </location>
</feature>
<keyword evidence="4" id="KW-1185">Reference proteome</keyword>
<feature type="transmembrane region" description="Helical" evidence="2">
    <location>
        <begin position="640"/>
        <end position="660"/>
    </location>
</feature>
<feature type="region of interest" description="Disordered" evidence="1">
    <location>
        <begin position="110"/>
        <end position="130"/>
    </location>
</feature>
<feature type="transmembrane region" description="Helical" evidence="2">
    <location>
        <begin position="744"/>
        <end position="763"/>
    </location>
</feature>
<dbReference type="Proteomes" id="UP000239406">
    <property type="component" value="Unassembled WGS sequence"/>
</dbReference>
<feature type="transmembrane region" description="Helical" evidence="2">
    <location>
        <begin position="151"/>
        <end position="171"/>
    </location>
</feature>
<keyword evidence="2" id="KW-1133">Transmembrane helix</keyword>
<feature type="transmembrane region" description="Helical" evidence="2">
    <location>
        <begin position="207"/>
        <end position="227"/>
    </location>
</feature>
<feature type="transmembrane region" description="Helical" evidence="2">
    <location>
        <begin position="503"/>
        <end position="525"/>
    </location>
</feature>
<evidence type="ECO:0000256" key="1">
    <source>
        <dbReference type="SAM" id="MobiDB-lite"/>
    </source>
</evidence>
<feature type="transmembrane region" description="Helical" evidence="2">
    <location>
        <begin position="846"/>
        <end position="866"/>
    </location>
</feature>
<feature type="transmembrane region" description="Helical" evidence="2">
    <location>
        <begin position="614"/>
        <end position="634"/>
    </location>
</feature>
<feature type="compositionally biased region" description="Pro residues" evidence="1">
    <location>
        <begin position="110"/>
        <end position="121"/>
    </location>
</feature>
<feature type="transmembrane region" description="Helical" evidence="2">
    <location>
        <begin position="807"/>
        <end position="826"/>
    </location>
</feature>
<evidence type="ECO:0000256" key="2">
    <source>
        <dbReference type="SAM" id="Phobius"/>
    </source>
</evidence>
<evidence type="ECO:0000313" key="4">
    <source>
        <dbReference type="Proteomes" id="UP000239406"/>
    </source>
</evidence>
<keyword evidence="2" id="KW-0812">Transmembrane</keyword>
<dbReference type="EMBL" id="PSNY01000012">
    <property type="protein sequence ID" value="PPE69398.1"/>
    <property type="molecule type" value="Genomic_DNA"/>
</dbReference>
<dbReference type="InterPro" id="IPR014600">
    <property type="entry name" value="UCP035905_mem"/>
</dbReference>
<feature type="transmembrane region" description="Helical" evidence="2">
    <location>
        <begin position="878"/>
        <end position="895"/>
    </location>
</feature>
<feature type="transmembrane region" description="Helical" evidence="2">
    <location>
        <begin position="706"/>
        <end position="723"/>
    </location>
</feature>
<feature type="transmembrane region" description="Helical" evidence="2">
    <location>
        <begin position="368"/>
        <end position="390"/>
    </location>
</feature>
<feature type="transmembrane region" description="Helical" evidence="2">
    <location>
        <begin position="680"/>
        <end position="700"/>
    </location>
</feature>
<feature type="transmembrane region" description="Helical" evidence="2">
    <location>
        <begin position="261"/>
        <end position="278"/>
    </location>
</feature>
<dbReference type="RefSeq" id="WP_104357926.1">
    <property type="nucleotide sequence ID" value="NZ_CP064338.1"/>
</dbReference>
<dbReference type="AlphaFoldDB" id="A0A2S5T3C3"/>
<feature type="transmembrane region" description="Helical" evidence="2">
    <location>
        <begin position="473"/>
        <end position="491"/>
    </location>
</feature>
<feature type="transmembrane region" description="Helical" evidence="2">
    <location>
        <begin position="449"/>
        <end position="468"/>
    </location>
</feature>
<proteinExistence type="predicted"/>
<feature type="transmembrane region" description="Helical" evidence="2">
    <location>
        <begin position="396"/>
        <end position="417"/>
    </location>
</feature>
<organism evidence="3 4">
    <name type="scientific">Caldimonas thermodepolymerans</name>
    <dbReference type="NCBI Taxonomy" id="215580"/>
    <lineage>
        <taxon>Bacteria</taxon>
        <taxon>Pseudomonadati</taxon>
        <taxon>Pseudomonadota</taxon>
        <taxon>Betaproteobacteria</taxon>
        <taxon>Burkholderiales</taxon>
        <taxon>Sphaerotilaceae</taxon>
        <taxon>Caldimonas</taxon>
    </lineage>
</organism>